<feature type="region of interest" description="Disordered" evidence="8">
    <location>
        <begin position="785"/>
        <end position="852"/>
    </location>
</feature>
<evidence type="ECO:0000256" key="3">
    <source>
        <dbReference type="ARBA" id="ARBA00022741"/>
    </source>
</evidence>
<dbReference type="PROSITE" id="PS00107">
    <property type="entry name" value="PROTEIN_KINASE_ATP"/>
    <property type="match status" value="1"/>
</dbReference>
<feature type="coiled-coil region" evidence="7">
    <location>
        <begin position="159"/>
        <end position="186"/>
    </location>
</feature>
<dbReference type="InterPro" id="IPR000719">
    <property type="entry name" value="Prot_kinase_dom"/>
</dbReference>
<evidence type="ECO:0000256" key="4">
    <source>
        <dbReference type="ARBA" id="ARBA00022777"/>
    </source>
</evidence>
<dbReference type="Pfam" id="PF07714">
    <property type="entry name" value="PK_Tyr_Ser-Thr"/>
    <property type="match status" value="1"/>
</dbReference>
<evidence type="ECO:0000313" key="10">
    <source>
        <dbReference type="EMBL" id="CAK9189639.1"/>
    </source>
</evidence>
<keyword evidence="3 6" id="KW-0547">Nucleotide-binding</keyword>
<feature type="domain" description="Protein kinase" evidence="9">
    <location>
        <begin position="221"/>
        <end position="500"/>
    </location>
</feature>
<dbReference type="SUPFAM" id="SSF56112">
    <property type="entry name" value="Protein kinase-like (PK-like)"/>
    <property type="match status" value="1"/>
</dbReference>
<feature type="compositionally biased region" description="Polar residues" evidence="8">
    <location>
        <begin position="787"/>
        <end position="816"/>
    </location>
</feature>
<proteinExistence type="predicted"/>
<dbReference type="PROSITE" id="PS00108">
    <property type="entry name" value="PROTEIN_KINASE_ST"/>
    <property type="match status" value="1"/>
</dbReference>
<dbReference type="InterPro" id="IPR017441">
    <property type="entry name" value="Protein_kinase_ATP_BS"/>
</dbReference>
<dbReference type="InterPro" id="IPR036537">
    <property type="entry name" value="Adaptor_Cbl_N_dom_sf"/>
</dbReference>
<evidence type="ECO:0000256" key="5">
    <source>
        <dbReference type="ARBA" id="ARBA00022840"/>
    </source>
</evidence>
<dbReference type="InterPro" id="IPR011009">
    <property type="entry name" value="Kinase-like_dom_sf"/>
</dbReference>
<dbReference type="InterPro" id="IPR051681">
    <property type="entry name" value="Ser/Thr_Kinases-Pseudokinases"/>
</dbReference>
<evidence type="ECO:0000256" key="7">
    <source>
        <dbReference type="SAM" id="Coils"/>
    </source>
</evidence>
<name>A0ABP0T7Z4_9BRYO</name>
<dbReference type="PROSITE" id="PS50011">
    <property type="entry name" value="PROTEIN_KINASE_DOM"/>
    <property type="match status" value="1"/>
</dbReference>
<keyword evidence="7" id="KW-0175">Coiled coil</keyword>
<dbReference type="Gene3D" id="1.20.930.20">
    <property type="entry name" value="Adaptor protein Cbl, N-terminal domain"/>
    <property type="match status" value="1"/>
</dbReference>
<keyword evidence="4" id="KW-0418">Kinase</keyword>
<evidence type="ECO:0000256" key="2">
    <source>
        <dbReference type="ARBA" id="ARBA00022679"/>
    </source>
</evidence>
<evidence type="ECO:0000256" key="6">
    <source>
        <dbReference type="PROSITE-ProRule" id="PRU10141"/>
    </source>
</evidence>
<gene>
    <name evidence="10" type="ORF">CSSPTR1EN2_LOCUS290</name>
</gene>
<dbReference type="InterPro" id="IPR001245">
    <property type="entry name" value="Ser-Thr/Tyr_kinase_cat_dom"/>
</dbReference>
<dbReference type="InterPro" id="IPR010632">
    <property type="entry name" value="DUF1221"/>
</dbReference>
<accession>A0ABP0T7Z4</accession>
<sequence length="1159" mass="129123">MAHKYLQLSRDVVDGVRIQRENEELVVKLNDSQCEVLMMQLVQTVEEIIANVASVPHKGRVYQQSCKAVLQELYRVVKDAEAIIHSCCDKNWLQAAIKLANNTEAFVHVIFKLDWCTAMLGNLSQDVIPGEWNVLKYGATLMAEVDQAGMMGEIERMLRVDAVHDRKNLRRRLEELQNGTEALDLRQDIILHLLRITNPAAEDEQKTEKGDFLLTIEPKELGKFEDIGWGDYGSVHKINSLGESFAVKYYDHPLYLKETKILTDLCHPHVVQLFGWTISDPWCLVMELMDRDLRKHITYFSTSMSSDREALFELPVAVDIMLQIAEGMEYLYRKGIVHRDLKSTNILVNPVSIPEMADAGYVQAKVADFSMAISSTSCLVENHVPDTCSPRECFSELEFVGTTGWMAPEVGNYESGWGNPFKTDVYSFAITCSEILTGKLPFGSIPRSEVRARIKEGMRPTLPASLPTSLSSLIECCWDTDARMRPPFSEICAKLRHVKYLLMSVDAAATCKKWKQDRWGNMFMKLLVSEKPEVGEIEGRVSKLEACSVGESDTPGSMVGKGETNEMATSGEITPGSMFVKLGTPETLSGGELQTRGSRIEKLGTHYMPWNIATVGTNFLECQHESGPQISFCWRVAYEDSTLELVFRNAVSMSCVVGLGLEFAKVVVSTSTWEVKIIGIGQESWEVMWTELPVVDKKHKVGGIFCVKMMGGGLQDDLTKEYLGGIESAQKYGVGLSIANNRAYVQFTNVLQERDHCLVLHKIVEYLMLEKVDLAKIGNQCAVSGEAGSSSRGANNSDQVNNDGTWIGQKDSNFRSWFSKGKSKSNGDDDDNRSPSNKEPPKVEDESASKNTCKITVRPGAGGSFWNEAGRQFLEAPFKSLNGASIDPTLVFVFDKNGSFGKQILVTTTTSFDLGKSAPQREWNGSFGWYHNLLVTSLTNLPKHAVLETTLCKLLMENPKDTKSSVKQIDTHSSTSTLEGSIDGQLGFQNNHIGGRFTSTETGGKTSAREAAYENSSSSDMWRGFIYRDLSESVESSACYDFDCSLQSPTLEVLKDPLERKRYMGSGMCGAVRPTFVGAWSIVPDDTTEASKYAFEAERTLKDLYKIGEEEKEHKTIQKYHVKILVNHAMTHLCNLKGDHVLREKGSVLKVMRVSARGT</sequence>
<dbReference type="PANTHER" id="PTHR44329:SF260">
    <property type="entry name" value="PROTEIN KINASE DOMAIN-CONTAINING PROTEIN"/>
    <property type="match status" value="1"/>
</dbReference>
<evidence type="ECO:0000313" key="11">
    <source>
        <dbReference type="Proteomes" id="UP001497512"/>
    </source>
</evidence>
<dbReference type="EMBL" id="OZ019893">
    <property type="protein sequence ID" value="CAK9189639.1"/>
    <property type="molecule type" value="Genomic_DNA"/>
</dbReference>
<protein>
    <recommendedName>
        <fullName evidence="9">Protein kinase domain-containing protein</fullName>
    </recommendedName>
</protein>
<feature type="compositionally biased region" description="Basic and acidic residues" evidence="8">
    <location>
        <begin position="839"/>
        <end position="848"/>
    </location>
</feature>
<evidence type="ECO:0000256" key="8">
    <source>
        <dbReference type="SAM" id="MobiDB-lite"/>
    </source>
</evidence>
<keyword evidence="11" id="KW-1185">Reference proteome</keyword>
<keyword evidence="2" id="KW-0808">Transferase</keyword>
<dbReference type="PANTHER" id="PTHR44329">
    <property type="entry name" value="SERINE/THREONINE-PROTEIN KINASE TNNI3K-RELATED"/>
    <property type="match status" value="1"/>
</dbReference>
<keyword evidence="1" id="KW-0723">Serine/threonine-protein kinase</keyword>
<evidence type="ECO:0000256" key="1">
    <source>
        <dbReference type="ARBA" id="ARBA00022527"/>
    </source>
</evidence>
<dbReference type="Pfam" id="PF06760">
    <property type="entry name" value="DUF1221"/>
    <property type="match status" value="1"/>
</dbReference>
<dbReference type="Proteomes" id="UP001497512">
    <property type="component" value="Chromosome 1"/>
</dbReference>
<organism evidence="10 11">
    <name type="scientific">Sphagnum troendelagicum</name>
    <dbReference type="NCBI Taxonomy" id="128251"/>
    <lineage>
        <taxon>Eukaryota</taxon>
        <taxon>Viridiplantae</taxon>
        <taxon>Streptophyta</taxon>
        <taxon>Embryophyta</taxon>
        <taxon>Bryophyta</taxon>
        <taxon>Sphagnophytina</taxon>
        <taxon>Sphagnopsida</taxon>
        <taxon>Sphagnales</taxon>
        <taxon>Sphagnaceae</taxon>
        <taxon>Sphagnum</taxon>
    </lineage>
</organism>
<dbReference type="SMART" id="SM00220">
    <property type="entry name" value="S_TKc"/>
    <property type="match status" value="1"/>
</dbReference>
<dbReference type="Gene3D" id="1.10.510.10">
    <property type="entry name" value="Transferase(Phosphotransferase) domain 1"/>
    <property type="match status" value="1"/>
</dbReference>
<feature type="binding site" evidence="6">
    <location>
        <position position="248"/>
    </location>
    <ligand>
        <name>ATP</name>
        <dbReference type="ChEBI" id="CHEBI:30616"/>
    </ligand>
</feature>
<reference evidence="10 11" key="1">
    <citation type="submission" date="2024-02" db="EMBL/GenBank/DDBJ databases">
        <authorList>
            <consortium name="ELIXIR-Norway"/>
            <consortium name="Elixir Norway"/>
        </authorList>
    </citation>
    <scope>NUCLEOTIDE SEQUENCE [LARGE SCALE GENOMIC DNA]</scope>
</reference>
<keyword evidence="5 6" id="KW-0067">ATP-binding</keyword>
<evidence type="ECO:0000259" key="9">
    <source>
        <dbReference type="PROSITE" id="PS50011"/>
    </source>
</evidence>
<dbReference type="InterPro" id="IPR008271">
    <property type="entry name" value="Ser/Thr_kinase_AS"/>
</dbReference>